<dbReference type="AlphaFoldDB" id="A0A381PPE8"/>
<sequence length="66" mass="7248">VAVMWEQIGAALCLVLVIEGILPFLFPARWRTLAESLRTVDDKTIRLVGFASMILGASLLFLVKSS</sequence>
<reference evidence="2" key="1">
    <citation type="submission" date="2018-05" db="EMBL/GenBank/DDBJ databases">
        <authorList>
            <person name="Lanie J.A."/>
            <person name="Ng W.-L."/>
            <person name="Kazmierczak K.M."/>
            <person name="Andrzejewski T.M."/>
            <person name="Davidsen T.M."/>
            <person name="Wayne K.J."/>
            <person name="Tettelin H."/>
            <person name="Glass J.I."/>
            <person name="Rusch D."/>
            <person name="Podicherti R."/>
            <person name="Tsui H.-C.T."/>
            <person name="Winkler M.E."/>
        </authorList>
    </citation>
    <scope>NUCLEOTIDE SEQUENCE</scope>
</reference>
<accession>A0A381PPE8</accession>
<feature type="transmembrane region" description="Helical" evidence="1">
    <location>
        <begin position="7"/>
        <end position="25"/>
    </location>
</feature>
<dbReference type="InterPro" id="IPR019201">
    <property type="entry name" value="DUF2065"/>
</dbReference>
<dbReference type="PANTHER" id="PTHR38602:SF1">
    <property type="entry name" value="INNER MEMBRANE PROTEIN"/>
    <property type="match status" value="1"/>
</dbReference>
<dbReference type="PANTHER" id="PTHR38602">
    <property type="entry name" value="INNER MEMBRANE PROTEIN-RELATED"/>
    <property type="match status" value="1"/>
</dbReference>
<evidence type="ECO:0000256" key="1">
    <source>
        <dbReference type="SAM" id="Phobius"/>
    </source>
</evidence>
<dbReference type="Pfam" id="PF09838">
    <property type="entry name" value="DUF2065"/>
    <property type="match status" value="1"/>
</dbReference>
<organism evidence="2">
    <name type="scientific">marine metagenome</name>
    <dbReference type="NCBI Taxonomy" id="408172"/>
    <lineage>
        <taxon>unclassified sequences</taxon>
        <taxon>metagenomes</taxon>
        <taxon>ecological metagenomes</taxon>
    </lineage>
</organism>
<protein>
    <recommendedName>
        <fullName evidence="3">DUF2065 domain-containing protein</fullName>
    </recommendedName>
</protein>
<evidence type="ECO:0008006" key="3">
    <source>
        <dbReference type="Google" id="ProtNLM"/>
    </source>
</evidence>
<dbReference type="EMBL" id="UINC01001027">
    <property type="protein sequence ID" value="SUZ67977.1"/>
    <property type="molecule type" value="Genomic_DNA"/>
</dbReference>
<evidence type="ECO:0000313" key="2">
    <source>
        <dbReference type="EMBL" id="SUZ67977.1"/>
    </source>
</evidence>
<feature type="non-terminal residue" evidence="2">
    <location>
        <position position="1"/>
    </location>
</feature>
<name>A0A381PPE8_9ZZZZ</name>
<feature type="transmembrane region" description="Helical" evidence="1">
    <location>
        <begin position="45"/>
        <end position="63"/>
    </location>
</feature>
<keyword evidence="1" id="KW-0812">Transmembrane</keyword>
<keyword evidence="1" id="KW-0472">Membrane</keyword>
<proteinExistence type="predicted"/>
<gene>
    <name evidence="2" type="ORF">METZ01_LOCUS20831</name>
</gene>
<keyword evidence="1" id="KW-1133">Transmembrane helix</keyword>